<protein>
    <submittedName>
        <fullName evidence="1">Uncharacterized protein</fullName>
    </submittedName>
</protein>
<sequence length="92" mass="10166">MKLGIIITAPCLSIRGKLIDSHCNSSSAEAGVLIAIAGHDPIPPEGGTYYHWWEDSIPPHLEREPAYLSAAAHIPRTRGAPRWEDEIWHAVF</sequence>
<comment type="caution">
    <text evidence="1">The sequence shown here is derived from an EMBL/GenBank/DDBJ whole genome shotgun (WGS) entry which is preliminary data.</text>
</comment>
<evidence type="ECO:0000313" key="2">
    <source>
        <dbReference type="Proteomes" id="UP000499080"/>
    </source>
</evidence>
<name>A0A4Y2KIS5_ARAVE</name>
<accession>A0A4Y2KIS5</accession>
<keyword evidence="2" id="KW-1185">Reference proteome</keyword>
<gene>
    <name evidence="1" type="ORF">AVEN_240020_1</name>
</gene>
<proteinExistence type="predicted"/>
<dbReference type="AlphaFoldDB" id="A0A4Y2KIS5"/>
<organism evidence="1 2">
    <name type="scientific">Araneus ventricosus</name>
    <name type="common">Orbweaver spider</name>
    <name type="synonym">Epeira ventricosa</name>
    <dbReference type="NCBI Taxonomy" id="182803"/>
    <lineage>
        <taxon>Eukaryota</taxon>
        <taxon>Metazoa</taxon>
        <taxon>Ecdysozoa</taxon>
        <taxon>Arthropoda</taxon>
        <taxon>Chelicerata</taxon>
        <taxon>Arachnida</taxon>
        <taxon>Araneae</taxon>
        <taxon>Araneomorphae</taxon>
        <taxon>Entelegynae</taxon>
        <taxon>Araneoidea</taxon>
        <taxon>Araneidae</taxon>
        <taxon>Araneus</taxon>
    </lineage>
</organism>
<dbReference type="Proteomes" id="UP000499080">
    <property type="component" value="Unassembled WGS sequence"/>
</dbReference>
<evidence type="ECO:0000313" key="1">
    <source>
        <dbReference type="EMBL" id="GBN01303.1"/>
    </source>
</evidence>
<dbReference type="EMBL" id="BGPR01004604">
    <property type="protein sequence ID" value="GBN01303.1"/>
    <property type="molecule type" value="Genomic_DNA"/>
</dbReference>
<reference evidence="1 2" key="1">
    <citation type="journal article" date="2019" name="Sci. Rep.">
        <title>Orb-weaving spider Araneus ventricosus genome elucidates the spidroin gene catalogue.</title>
        <authorList>
            <person name="Kono N."/>
            <person name="Nakamura H."/>
            <person name="Ohtoshi R."/>
            <person name="Moran D.A.P."/>
            <person name="Shinohara A."/>
            <person name="Yoshida Y."/>
            <person name="Fujiwara M."/>
            <person name="Mori M."/>
            <person name="Tomita M."/>
            <person name="Arakawa K."/>
        </authorList>
    </citation>
    <scope>NUCLEOTIDE SEQUENCE [LARGE SCALE GENOMIC DNA]</scope>
</reference>